<proteinExistence type="predicted"/>
<name>A0A2P5ATJ6_PARAD</name>
<dbReference type="AlphaFoldDB" id="A0A2P5ATJ6"/>
<gene>
    <name evidence="1" type="ORF">PanWU01x14_301960</name>
</gene>
<organism evidence="1 2">
    <name type="scientific">Parasponia andersonii</name>
    <name type="common">Sponia andersonii</name>
    <dbReference type="NCBI Taxonomy" id="3476"/>
    <lineage>
        <taxon>Eukaryota</taxon>
        <taxon>Viridiplantae</taxon>
        <taxon>Streptophyta</taxon>
        <taxon>Embryophyta</taxon>
        <taxon>Tracheophyta</taxon>
        <taxon>Spermatophyta</taxon>
        <taxon>Magnoliopsida</taxon>
        <taxon>eudicotyledons</taxon>
        <taxon>Gunneridae</taxon>
        <taxon>Pentapetalae</taxon>
        <taxon>rosids</taxon>
        <taxon>fabids</taxon>
        <taxon>Rosales</taxon>
        <taxon>Cannabaceae</taxon>
        <taxon>Parasponia</taxon>
    </lineage>
</organism>
<dbReference type="EMBL" id="JXTB01000454">
    <property type="protein sequence ID" value="PON39845.1"/>
    <property type="molecule type" value="Genomic_DNA"/>
</dbReference>
<protein>
    <submittedName>
        <fullName evidence="1">Uncharacterized protein</fullName>
    </submittedName>
</protein>
<accession>A0A2P5ATJ6</accession>
<evidence type="ECO:0000313" key="2">
    <source>
        <dbReference type="Proteomes" id="UP000237105"/>
    </source>
</evidence>
<dbReference type="Proteomes" id="UP000237105">
    <property type="component" value="Unassembled WGS sequence"/>
</dbReference>
<keyword evidence="2" id="KW-1185">Reference proteome</keyword>
<comment type="caution">
    <text evidence="1">The sequence shown here is derived from an EMBL/GenBank/DDBJ whole genome shotgun (WGS) entry which is preliminary data.</text>
</comment>
<sequence length="159" mass="17461">MLEQHDAVVVCNSFRWQAMEGSSAQVSSIAKALFPDQPCREGKIEGTSVSISNHKLKSYFNPDPDELWSKPPGTNTGSWFEVESRLNLDSRNKFVVTLSCPSLEPEPFSFFRPSLNGTLKIGPPKNMESPVYISFSACCNGGFTAEDEDSRGGTTGFLL</sequence>
<reference evidence="2" key="1">
    <citation type="submission" date="2016-06" db="EMBL/GenBank/DDBJ databases">
        <title>Parallel loss of symbiosis genes in relatives of nitrogen-fixing non-legume Parasponia.</title>
        <authorList>
            <person name="Van Velzen R."/>
            <person name="Holmer R."/>
            <person name="Bu F."/>
            <person name="Rutten L."/>
            <person name="Van Zeijl A."/>
            <person name="Liu W."/>
            <person name="Santuari L."/>
            <person name="Cao Q."/>
            <person name="Sharma T."/>
            <person name="Shen D."/>
            <person name="Roswanjaya Y."/>
            <person name="Wardhani T."/>
            <person name="Kalhor M.S."/>
            <person name="Jansen J."/>
            <person name="Van den Hoogen J."/>
            <person name="Gungor B."/>
            <person name="Hartog M."/>
            <person name="Hontelez J."/>
            <person name="Verver J."/>
            <person name="Yang W.-C."/>
            <person name="Schijlen E."/>
            <person name="Repin R."/>
            <person name="Schilthuizen M."/>
            <person name="Schranz E."/>
            <person name="Heidstra R."/>
            <person name="Miyata K."/>
            <person name="Fedorova E."/>
            <person name="Kohlen W."/>
            <person name="Bisseling T."/>
            <person name="Smit S."/>
            <person name="Geurts R."/>
        </authorList>
    </citation>
    <scope>NUCLEOTIDE SEQUENCE [LARGE SCALE GENOMIC DNA]</scope>
    <source>
        <strain evidence="2">cv. WU1-14</strain>
    </source>
</reference>
<evidence type="ECO:0000313" key="1">
    <source>
        <dbReference type="EMBL" id="PON39845.1"/>
    </source>
</evidence>
<dbReference type="OrthoDB" id="10276264at2759"/>